<dbReference type="Pfam" id="PF08007">
    <property type="entry name" value="JmjC_2"/>
    <property type="match status" value="1"/>
</dbReference>
<keyword evidence="2" id="KW-0479">Metal-binding</keyword>
<dbReference type="EMBL" id="QFPO01000014">
    <property type="protein sequence ID" value="PZQ12061.1"/>
    <property type="molecule type" value="Genomic_DNA"/>
</dbReference>
<dbReference type="SMART" id="SM00558">
    <property type="entry name" value="JmjC"/>
    <property type="match status" value="1"/>
</dbReference>
<evidence type="ECO:0000256" key="4">
    <source>
        <dbReference type="ARBA" id="ARBA00023002"/>
    </source>
</evidence>
<sequence>MKTPRRPAIRPTSRPRAANAAPPIEIDARRLPPLGMPAARFLADYWQRRPLLIRSAFADFASPITPEDLAGLACEELALSRLVTHERRRDRWTLRSGPFEETDFTSLPTSDWTLLVQDVDKWDADVAALLPHFDFLPNWRVDDVMVSYAADGGSVGAHVDQYDVFLLQGIGRRRWQISTDPAASLAFRDDTELKLLQRFEATHEWLLEPGDMLYLPPGVPHHGVAEGPCLTLSIGMRAPSRAELIVDHAEFVAERLAESDRYGDAGMAPARRPGEIDPATIERLAGLLGGTATTGPDGIAAWFVGFITRYRSAQWVAPRPRPLDAAAFERQLTRGDALLRNPWSRCAWVADGRQTLLGVAGSTHRCSRMLAQRLCAQAELTAAEVQALAPADRAVVLALVNAGHYALLGRRTRSRR</sequence>
<keyword evidence="3" id="KW-0223">Dioxygenase</keyword>
<comment type="cofactor">
    <cofactor evidence="1">
        <name>Fe(2+)</name>
        <dbReference type="ChEBI" id="CHEBI:29033"/>
    </cofactor>
</comment>
<dbReference type="InterPro" id="IPR039994">
    <property type="entry name" value="NO66-like"/>
</dbReference>
<dbReference type="Gene3D" id="3.40.366.30">
    <property type="entry name" value="50S ribosomal protein L16 arginine hydroxylase, Chain A, Domain 2"/>
    <property type="match status" value="1"/>
</dbReference>
<organism evidence="8 9">
    <name type="scientific">Rhodanobacter denitrificans</name>
    <dbReference type="NCBI Taxonomy" id="666685"/>
    <lineage>
        <taxon>Bacteria</taxon>
        <taxon>Pseudomonadati</taxon>
        <taxon>Pseudomonadota</taxon>
        <taxon>Gammaproteobacteria</taxon>
        <taxon>Lysobacterales</taxon>
        <taxon>Rhodanobacteraceae</taxon>
        <taxon>Rhodanobacter</taxon>
    </lineage>
</organism>
<dbReference type="PANTHER" id="PTHR13096">
    <property type="entry name" value="MINA53 MYC INDUCED NUCLEAR ANTIGEN"/>
    <property type="match status" value="1"/>
</dbReference>
<keyword evidence="5" id="KW-0408">Iron</keyword>
<name>A0A2W5K5I7_9GAMM</name>
<evidence type="ECO:0000256" key="3">
    <source>
        <dbReference type="ARBA" id="ARBA00022964"/>
    </source>
</evidence>
<feature type="domain" description="JmjC" evidence="7">
    <location>
        <begin position="119"/>
        <end position="253"/>
    </location>
</feature>
<evidence type="ECO:0000256" key="6">
    <source>
        <dbReference type="SAM" id="MobiDB-lite"/>
    </source>
</evidence>
<evidence type="ECO:0000259" key="7">
    <source>
        <dbReference type="PROSITE" id="PS51184"/>
    </source>
</evidence>
<dbReference type="PROSITE" id="PS51184">
    <property type="entry name" value="JMJC"/>
    <property type="match status" value="1"/>
</dbReference>
<accession>A0A2W5K5I7</accession>
<feature type="region of interest" description="Disordered" evidence="6">
    <location>
        <begin position="1"/>
        <end position="24"/>
    </location>
</feature>
<evidence type="ECO:0000313" key="9">
    <source>
        <dbReference type="Proteomes" id="UP000249046"/>
    </source>
</evidence>
<protein>
    <submittedName>
        <fullName evidence="8">Transcription factor</fullName>
    </submittedName>
</protein>
<dbReference type="SUPFAM" id="SSF51197">
    <property type="entry name" value="Clavaminate synthase-like"/>
    <property type="match status" value="1"/>
</dbReference>
<comment type="caution">
    <text evidence="8">The sequence shown here is derived from an EMBL/GenBank/DDBJ whole genome shotgun (WGS) entry which is preliminary data.</text>
</comment>
<gene>
    <name evidence="8" type="ORF">DI564_13945</name>
</gene>
<dbReference type="Proteomes" id="UP000249046">
    <property type="component" value="Unassembled WGS sequence"/>
</dbReference>
<dbReference type="PANTHER" id="PTHR13096:SF8">
    <property type="entry name" value="RIBOSOMAL OXYGENASE 1"/>
    <property type="match status" value="1"/>
</dbReference>
<dbReference type="GO" id="GO:0046872">
    <property type="term" value="F:metal ion binding"/>
    <property type="evidence" value="ECO:0007669"/>
    <property type="project" value="UniProtKB-KW"/>
</dbReference>
<keyword evidence="4" id="KW-0560">Oxidoreductase</keyword>
<proteinExistence type="predicted"/>
<evidence type="ECO:0000256" key="5">
    <source>
        <dbReference type="ARBA" id="ARBA00023004"/>
    </source>
</evidence>
<dbReference type="Pfam" id="PF20514">
    <property type="entry name" value="WHD_ROXA"/>
    <property type="match status" value="1"/>
</dbReference>
<evidence type="ECO:0000256" key="1">
    <source>
        <dbReference type="ARBA" id="ARBA00001954"/>
    </source>
</evidence>
<dbReference type="AlphaFoldDB" id="A0A2W5K5I7"/>
<evidence type="ECO:0000313" key="8">
    <source>
        <dbReference type="EMBL" id="PZQ12061.1"/>
    </source>
</evidence>
<dbReference type="InterPro" id="IPR003347">
    <property type="entry name" value="JmjC_dom"/>
</dbReference>
<evidence type="ECO:0000256" key="2">
    <source>
        <dbReference type="ARBA" id="ARBA00022723"/>
    </source>
</evidence>
<dbReference type="GO" id="GO:0016706">
    <property type="term" value="F:2-oxoglutarate-dependent dioxygenase activity"/>
    <property type="evidence" value="ECO:0007669"/>
    <property type="project" value="TreeGrafter"/>
</dbReference>
<reference evidence="8 9" key="1">
    <citation type="submission" date="2017-08" db="EMBL/GenBank/DDBJ databases">
        <title>Infants hospitalized years apart are colonized by the same room-sourced microbial strains.</title>
        <authorList>
            <person name="Brooks B."/>
            <person name="Olm M.R."/>
            <person name="Firek B.A."/>
            <person name="Baker R."/>
            <person name="Thomas B.C."/>
            <person name="Morowitz M.J."/>
            <person name="Banfield J.F."/>
        </authorList>
    </citation>
    <scope>NUCLEOTIDE SEQUENCE [LARGE SCALE GENOMIC DNA]</scope>
    <source>
        <strain evidence="8">S2_005_003_R2_42</strain>
    </source>
</reference>
<dbReference type="InterPro" id="IPR046799">
    <property type="entry name" value="ROXA-like_wH"/>
</dbReference>
<dbReference type="Gene3D" id="2.60.120.650">
    <property type="entry name" value="Cupin"/>
    <property type="match status" value="1"/>
</dbReference>